<dbReference type="GO" id="GO:0016757">
    <property type="term" value="F:glycosyltransferase activity"/>
    <property type="evidence" value="ECO:0007669"/>
    <property type="project" value="UniProtKB-KW"/>
</dbReference>
<dbReference type="Gene3D" id="3.40.50.2000">
    <property type="entry name" value="Glycogen Phosphorylase B"/>
    <property type="match status" value="1"/>
</dbReference>
<dbReference type="EMBL" id="PNXY01000005">
    <property type="protein sequence ID" value="PMS31891.1"/>
    <property type="molecule type" value="Genomic_DNA"/>
</dbReference>
<dbReference type="RefSeq" id="WP_102631804.1">
    <property type="nucleotide sequence ID" value="NZ_CADIJZ010000003.1"/>
</dbReference>
<evidence type="ECO:0000256" key="3">
    <source>
        <dbReference type="ARBA" id="ARBA00022679"/>
    </source>
</evidence>
<evidence type="ECO:0000256" key="1">
    <source>
        <dbReference type="ARBA" id="ARBA00004922"/>
    </source>
</evidence>
<dbReference type="Proteomes" id="UP000494205">
    <property type="component" value="Unassembled WGS sequence"/>
</dbReference>
<dbReference type="InterPro" id="IPR040542">
    <property type="entry name" value="HMW1_D2"/>
</dbReference>
<reference evidence="7 8" key="1">
    <citation type="submission" date="2018-01" db="EMBL/GenBank/DDBJ databases">
        <title>Whole genome analyses suggest that Burkholderia sensu lato contains two further novel genera in the rhizoxinica-symbiotica group Mycetohabitans gen. nov., and Trinickia gen. nov.: implications for the evolution of diazotrophy and nodulation in the Burkholderiaceae.</title>
        <authorList>
            <person name="Estrada-de los Santos P."/>
            <person name="Palmer M."/>
            <person name="Chavez-Ramirez B."/>
            <person name="Beukes C."/>
            <person name="Steenkamp E.T."/>
            <person name="Hirsch A.M."/>
            <person name="Manyaka P."/>
            <person name="Maluk M."/>
            <person name="Lafos M."/>
            <person name="Crook M."/>
            <person name="Gross E."/>
            <person name="Simon M.F."/>
            <person name="Bueno dos Reis Junior F."/>
            <person name="Poole P.S."/>
            <person name="Venter S.N."/>
            <person name="James E.K."/>
        </authorList>
    </citation>
    <scope>NUCLEOTIDE SEQUENCE [LARGE SCALE GENOMIC DNA]</scope>
    <source>
        <strain evidence="7 8">WSM 3937</strain>
    </source>
</reference>
<evidence type="ECO:0000313" key="7">
    <source>
        <dbReference type="EMBL" id="PMS31891.1"/>
    </source>
</evidence>
<dbReference type="InterPro" id="IPR051939">
    <property type="entry name" value="Glycosyltr_41/O-GlcNAc_trsf"/>
</dbReference>
<evidence type="ECO:0000313" key="6">
    <source>
        <dbReference type="EMBL" id="CAB3649538.1"/>
    </source>
</evidence>
<comment type="pathway">
    <text evidence="1">Protein modification; protein glycosylation.</text>
</comment>
<name>A0A2N7WRD2_9BURK</name>
<evidence type="ECO:0000313" key="8">
    <source>
        <dbReference type="Proteomes" id="UP000235659"/>
    </source>
</evidence>
<accession>A0A2N7WRD2</accession>
<feature type="domain" description="HMW1" evidence="5">
    <location>
        <begin position="146"/>
        <end position="232"/>
    </location>
</feature>
<dbReference type="PANTHER" id="PTHR44835:SF1">
    <property type="entry name" value="PROTEIN O-GLCNAC TRANSFERASE"/>
    <property type="match status" value="1"/>
</dbReference>
<keyword evidence="3 6" id="KW-0808">Transferase</keyword>
<dbReference type="AlphaFoldDB" id="A0A2N7WRD2"/>
<gene>
    <name evidence="7" type="ORF">C0Z16_08905</name>
    <name evidence="6" type="ORF">LMG27174_01081</name>
</gene>
<feature type="domain" description="HMW1C N-terminal" evidence="4">
    <location>
        <begin position="3"/>
        <end position="116"/>
    </location>
</feature>
<dbReference type="Pfam" id="PF18254">
    <property type="entry name" value="HMw1_D2"/>
    <property type="match status" value="1"/>
</dbReference>
<dbReference type="Gene3D" id="3.40.50.11380">
    <property type="match status" value="1"/>
</dbReference>
<protein>
    <submittedName>
        <fullName evidence="7">Peptide transporter</fullName>
    </submittedName>
    <submittedName>
        <fullName evidence="6">UDP-glucose:protein N-beta-glucosyltransferase</fullName>
        <ecNumber evidence="6">2.4.1.-</ecNumber>
    </submittedName>
</protein>
<reference evidence="6 9" key="2">
    <citation type="submission" date="2020-04" db="EMBL/GenBank/DDBJ databases">
        <authorList>
            <person name="De Canck E."/>
        </authorList>
    </citation>
    <scope>NUCLEOTIDE SEQUENCE [LARGE SCALE GENOMIC DNA]</scope>
    <source>
        <strain evidence="6 9">LMG 27174</strain>
    </source>
</reference>
<keyword evidence="8" id="KW-1185">Reference proteome</keyword>
<dbReference type="EMBL" id="CADIJZ010000003">
    <property type="protein sequence ID" value="CAB3649538.1"/>
    <property type="molecule type" value="Genomic_DNA"/>
</dbReference>
<dbReference type="PANTHER" id="PTHR44835">
    <property type="entry name" value="UDP-N-ACETYLGLUCOSAMINE--PEPTIDE N-ACETYLGLUCOSAMINYLTRANSFERASE SPINDLY-RELATED"/>
    <property type="match status" value="1"/>
</dbReference>
<evidence type="ECO:0000259" key="4">
    <source>
        <dbReference type="Pfam" id="PF18071"/>
    </source>
</evidence>
<dbReference type="EC" id="2.4.1.-" evidence="6"/>
<evidence type="ECO:0000313" key="9">
    <source>
        <dbReference type="Proteomes" id="UP000494205"/>
    </source>
</evidence>
<dbReference type="Pfam" id="PF18071">
    <property type="entry name" value="HMW1C_N"/>
    <property type="match status" value="1"/>
</dbReference>
<sequence>MKFSVNKFEYLCYRREHEKASRELLQLLSKIDQHYGILMDVDVWAQSNEAQDIMDDHLLARLTSAITSLVTDPKFTFSDTGIVRTVLFQRWLAAMFAASPFRNADHILRSLGVDEHARNAIQLRNSEVRKFQLFYLPESEVRLDWDALWKLDKTTAASLAMTIMSSRFLGTPSAHQKRELLLRWLPERLEQIDSIDSLPMGVLHDVYMHCSYADMAAKHDIKKPINALIRRKLEALGIADVTRPAARVEGEKPVVLVVLEWFSKNHSIYRTHSQTLVAMRDKFHLVGMGYDGRVDDTGKAVFHEFIPLQGANVWEAARHVRDTSEARNAQMTYMPSVGMFPITMVLACLRVAPLQLMALGHPATTHGHAMDYVVVEEDYVGDEACFSEKLLKLPRDGMPYRAPAAMLELQLPTEKAPSNVVKIAVAGTTIKLNPGFLHTCAAIARESSVPVEFHFLVGQATGLVFPQVRNLIRRLLGESAVVHKHQGYAGYMNVIAGCDMFLNPFPFGNTNGIVDTVWAGLVGVCKTGREVHEHIDEGMFRRLGFPEWTIAKTNDEYKASALRLIENAQERHNLCASLAGPKAIEKLIFHGRPEILGERMQALWLDEVHQVQ</sequence>
<organism evidence="6 9">
    <name type="scientific">Paraburkholderia rhynchosiae</name>
    <dbReference type="NCBI Taxonomy" id="487049"/>
    <lineage>
        <taxon>Bacteria</taxon>
        <taxon>Pseudomonadati</taxon>
        <taxon>Pseudomonadota</taxon>
        <taxon>Betaproteobacteria</taxon>
        <taxon>Burkholderiales</taxon>
        <taxon>Burkholderiaceae</taxon>
        <taxon>Paraburkholderia</taxon>
    </lineage>
</organism>
<evidence type="ECO:0000256" key="2">
    <source>
        <dbReference type="ARBA" id="ARBA00022676"/>
    </source>
</evidence>
<dbReference type="Proteomes" id="UP000235659">
    <property type="component" value="Unassembled WGS sequence"/>
</dbReference>
<dbReference type="OrthoDB" id="8608962at2"/>
<dbReference type="InterPro" id="IPR041109">
    <property type="entry name" value="HMW1C_N"/>
</dbReference>
<evidence type="ECO:0000259" key="5">
    <source>
        <dbReference type="Pfam" id="PF18254"/>
    </source>
</evidence>
<proteinExistence type="predicted"/>
<keyword evidence="2 6" id="KW-0328">Glycosyltransferase</keyword>